<proteinExistence type="predicted"/>
<keyword evidence="2" id="KW-1185">Reference proteome</keyword>
<name>A0A1I6M586_9BACT</name>
<dbReference type="EMBL" id="FOZL01000001">
    <property type="protein sequence ID" value="SFS10798.1"/>
    <property type="molecule type" value="Genomic_DNA"/>
</dbReference>
<sequence length="122" mass="14253">MSKRDLLERYENACMAVICEYVRIRSLSPIIASQIDPEPTNQPQKLTFDLVGYAVDIEKATEKALEGRPDLQRNWFQLAFGEPVVAAPKKELFLRCGRLYIARNLAPSRYWLRDRYAHRRKP</sequence>
<reference evidence="1 2" key="1">
    <citation type="submission" date="2016-10" db="EMBL/GenBank/DDBJ databases">
        <authorList>
            <person name="de Groot N.N."/>
        </authorList>
    </citation>
    <scope>NUCLEOTIDE SEQUENCE [LARGE SCALE GENOMIC DNA]</scope>
    <source>
        <strain evidence="1 2">DSM 21001</strain>
    </source>
</reference>
<dbReference type="STRING" id="474950.SAMN05421771_1849"/>
<accession>A0A1I6M586</accession>
<dbReference type="Proteomes" id="UP000199024">
    <property type="component" value="Unassembled WGS sequence"/>
</dbReference>
<evidence type="ECO:0000313" key="2">
    <source>
        <dbReference type="Proteomes" id="UP000199024"/>
    </source>
</evidence>
<protein>
    <submittedName>
        <fullName evidence="1">Uncharacterized protein</fullName>
    </submittedName>
</protein>
<organism evidence="1 2">
    <name type="scientific">Granulicella pectinivorans</name>
    <dbReference type="NCBI Taxonomy" id="474950"/>
    <lineage>
        <taxon>Bacteria</taxon>
        <taxon>Pseudomonadati</taxon>
        <taxon>Acidobacteriota</taxon>
        <taxon>Terriglobia</taxon>
        <taxon>Terriglobales</taxon>
        <taxon>Acidobacteriaceae</taxon>
        <taxon>Granulicella</taxon>
    </lineage>
</organism>
<evidence type="ECO:0000313" key="1">
    <source>
        <dbReference type="EMBL" id="SFS10798.1"/>
    </source>
</evidence>
<gene>
    <name evidence="1" type="ORF">SAMN05421771_1849</name>
</gene>
<dbReference type="AlphaFoldDB" id="A0A1I6M586"/>